<evidence type="ECO:0008006" key="3">
    <source>
        <dbReference type="Google" id="ProtNLM"/>
    </source>
</evidence>
<dbReference type="AlphaFoldDB" id="A0A175JST9"/>
<dbReference type="VEuPathDB" id="AmoebaDB:EHI8A_037360"/>
<protein>
    <recommendedName>
        <fullName evidence="3">Leucine rich repeat protein</fullName>
    </recommendedName>
</protein>
<dbReference type="VEuPathDB" id="AmoebaDB:EHI_029060"/>
<gene>
    <name evidence="1" type="ORF">CL6EHI_029060</name>
</gene>
<proteinExistence type="predicted"/>
<dbReference type="VEuPathDB" id="AmoebaDB:EHI7A_040930"/>
<evidence type="ECO:0000313" key="2">
    <source>
        <dbReference type="Proteomes" id="UP000078387"/>
    </source>
</evidence>
<organism evidence="1 2">
    <name type="scientific">Entamoeba histolytica</name>
    <dbReference type="NCBI Taxonomy" id="5759"/>
    <lineage>
        <taxon>Eukaryota</taxon>
        <taxon>Amoebozoa</taxon>
        <taxon>Evosea</taxon>
        <taxon>Archamoebae</taxon>
        <taxon>Mastigamoebida</taxon>
        <taxon>Entamoebidae</taxon>
        <taxon>Entamoeba</taxon>
    </lineage>
</organism>
<comment type="caution">
    <text evidence="1">The sequence shown here is derived from an EMBL/GenBank/DDBJ whole genome shotgun (WGS) entry which is preliminary data.</text>
</comment>
<dbReference type="eggNOG" id="ENOG502RG3R">
    <property type="taxonomic scope" value="Eukaryota"/>
</dbReference>
<name>A0A175JST9_ENTHI</name>
<sequence length="280" mass="32943">MMSLDESYLQAIICQMRTISEVIKLIQVSKRWKKQCFLVEDVTPFCEAKQCDELSEEEWEGEVICRKDISLKRVVQLFKKCKRVAVNAEDIEQFDWEGNCLNRYDEQLESVSEIILHGILTSDDLIEEIGEKIVEINVTICYYDDINFSKFPNLRKCHVDLNNEPLKVDQLFPNVLQPINLLRINHCKDYKKLYGLIRFKKFERIIIEVDETITEEEIKTLDQFAILVTRRFFDGMDSRILALDCDYCNDWGNEEGNEVFIFRTPRETNTSSVIVSSNHK</sequence>
<reference evidence="1 2" key="1">
    <citation type="submission" date="2016-05" db="EMBL/GenBank/DDBJ databases">
        <title>First whole genome sequencing of Entamoeba histolytica HM1:IMSS-clone-6.</title>
        <authorList>
            <person name="Mukherjee Avik.K."/>
            <person name="Izumyama S."/>
            <person name="Nakada-Tsukui K."/>
            <person name="Nozaki T."/>
        </authorList>
    </citation>
    <scope>NUCLEOTIDE SEQUENCE [LARGE SCALE GENOMIC DNA]</scope>
    <source>
        <strain evidence="1 2">HM1:IMSS clone 6</strain>
    </source>
</reference>
<dbReference type="VEuPathDB" id="AmoebaDB:EHI5A_063790"/>
<dbReference type="VEuPathDB" id="AmoebaDB:KM1_076450"/>
<dbReference type="EMBL" id="BDEQ01000001">
    <property type="protein sequence ID" value="GAT96433.1"/>
    <property type="molecule type" value="Genomic_DNA"/>
</dbReference>
<accession>A0A175JST9</accession>
<dbReference type="Proteomes" id="UP000078387">
    <property type="component" value="Unassembled WGS sequence"/>
</dbReference>
<evidence type="ECO:0000313" key="1">
    <source>
        <dbReference type="EMBL" id="GAT96433.1"/>
    </source>
</evidence>